<dbReference type="RefSeq" id="WP_342828455.1">
    <property type="nucleotide sequence ID" value="NZ_JBANDC010000003.1"/>
</dbReference>
<evidence type="ECO:0000313" key="2">
    <source>
        <dbReference type="Proteomes" id="UP001495910"/>
    </source>
</evidence>
<keyword evidence="2" id="KW-1185">Reference proteome</keyword>
<dbReference type="EMBL" id="JBANDC010000003">
    <property type="protein sequence ID" value="MEM4986759.1"/>
    <property type="molecule type" value="Genomic_DNA"/>
</dbReference>
<organism evidence="1 2">
    <name type="scientific">Collimonas rhizosphaerae</name>
    <dbReference type="NCBI Taxonomy" id="3126357"/>
    <lineage>
        <taxon>Bacteria</taxon>
        <taxon>Pseudomonadati</taxon>
        <taxon>Pseudomonadota</taxon>
        <taxon>Betaproteobacteria</taxon>
        <taxon>Burkholderiales</taxon>
        <taxon>Oxalobacteraceae</taxon>
        <taxon>Collimonas</taxon>
    </lineage>
</organism>
<reference evidence="1 2" key="1">
    <citation type="submission" date="2024-02" db="EMBL/GenBank/DDBJ databases">
        <title>Draft genome sequence of Collimonas sp. strain H4R21, an effective mineral-weathering bacterial strain isolated from the beech rhizosphere.</title>
        <authorList>
            <person name="Morin E."/>
            <person name="Uroz S."/>
            <person name="Leveau J.H.J."/>
            <person name="Kumar R."/>
            <person name="Rey M.W."/>
            <person name="Pham J."/>
        </authorList>
    </citation>
    <scope>NUCLEOTIDE SEQUENCE [LARGE SCALE GENOMIC DNA]</scope>
    <source>
        <strain evidence="1 2">H4R21</strain>
    </source>
</reference>
<gene>
    <name evidence="1" type="ORF">V8G57_05075</name>
</gene>
<dbReference type="Pfam" id="PF08907">
    <property type="entry name" value="DUF1853"/>
    <property type="match status" value="1"/>
</dbReference>
<dbReference type="InterPro" id="IPR015003">
    <property type="entry name" value="DUF1853"/>
</dbReference>
<accession>A0ABU9PRX3</accession>
<comment type="caution">
    <text evidence="1">The sequence shown here is derived from an EMBL/GenBank/DDBJ whole genome shotgun (WGS) entry which is preliminary data.</text>
</comment>
<name>A0ABU9PRX3_9BURK</name>
<dbReference type="Proteomes" id="UP001495910">
    <property type="component" value="Unassembled WGS sequence"/>
</dbReference>
<proteinExistence type="predicted"/>
<protein>
    <submittedName>
        <fullName evidence="1">DUF1853 family protein</fullName>
    </submittedName>
</protein>
<sequence length="330" mass="36188">MPTPANDSSAAHAGACQQQFHLRWNHLFDPHVRALAWLLDAPDLLDPQAAQWQGKIASYADAGLAAWLSALEQAPEKLQALHSYIGSLPSTRLGLYAEKLMAFYFEQRQMLVAHSVQVRASKNDTIGEFDFLLRLNGDLVHWEFATKFYLLETGGGSLQPDDFLGPNLADSLGAKMQKILQCQLVLSQHPASQIHLSEPVASAQALVKGWLFYPDDDLPSPYALGVSTNACRGYWRSLSALQLDQSALYLVLPRRRWLAPAKIALGHALSAADAQQALSQHFAGDAAPVLLATLRAEDGYGLEIDRGFVVPDDWAERAAAQRHARMGDQG</sequence>
<evidence type="ECO:0000313" key="1">
    <source>
        <dbReference type="EMBL" id="MEM4986759.1"/>
    </source>
</evidence>